<name>B4H370_DROPE</name>
<gene>
    <name evidence="2" type="primary">Dper\GL13394</name>
    <name evidence="2" type="ORF">Dper_GL13394</name>
</gene>
<evidence type="ECO:0000313" key="3">
    <source>
        <dbReference type="Proteomes" id="UP000008744"/>
    </source>
</evidence>
<organism evidence="3">
    <name type="scientific">Drosophila persimilis</name>
    <name type="common">Fruit fly</name>
    <dbReference type="NCBI Taxonomy" id="7234"/>
    <lineage>
        <taxon>Eukaryota</taxon>
        <taxon>Metazoa</taxon>
        <taxon>Ecdysozoa</taxon>
        <taxon>Arthropoda</taxon>
        <taxon>Hexapoda</taxon>
        <taxon>Insecta</taxon>
        <taxon>Pterygota</taxon>
        <taxon>Neoptera</taxon>
        <taxon>Endopterygota</taxon>
        <taxon>Diptera</taxon>
        <taxon>Brachycera</taxon>
        <taxon>Muscomorpha</taxon>
        <taxon>Ephydroidea</taxon>
        <taxon>Drosophilidae</taxon>
        <taxon>Drosophila</taxon>
        <taxon>Sophophora</taxon>
    </lineage>
</organism>
<dbReference type="Proteomes" id="UP000008744">
    <property type="component" value="Unassembled WGS sequence"/>
</dbReference>
<dbReference type="EMBL" id="CH479205">
    <property type="protein sequence ID" value="EDW30763.1"/>
    <property type="molecule type" value="Genomic_DNA"/>
</dbReference>
<protein>
    <submittedName>
        <fullName evidence="2">GL13394</fullName>
    </submittedName>
</protein>
<keyword evidence="3" id="KW-1185">Reference proteome</keyword>
<sequence length="119" mass="12969">MPVFHTKTIESILDPVAQQILLSSAAQVDSLTPQADSAPGRNSYELSRASKGCRRAPAKPQAAVCGHCAAHAHALRTRATDPARLHQDLRGAHAECTQSFARTPFTPASLRRWWTTLRT</sequence>
<evidence type="ECO:0000256" key="1">
    <source>
        <dbReference type="SAM" id="MobiDB-lite"/>
    </source>
</evidence>
<feature type="region of interest" description="Disordered" evidence="1">
    <location>
        <begin position="28"/>
        <end position="52"/>
    </location>
</feature>
<reference evidence="2 3" key="1">
    <citation type="journal article" date="2007" name="Nature">
        <title>Evolution of genes and genomes on the Drosophila phylogeny.</title>
        <authorList>
            <consortium name="Drosophila 12 Genomes Consortium"/>
            <person name="Clark A.G."/>
            <person name="Eisen M.B."/>
            <person name="Smith D.R."/>
            <person name="Bergman C.M."/>
            <person name="Oliver B."/>
            <person name="Markow T.A."/>
            <person name="Kaufman T.C."/>
            <person name="Kellis M."/>
            <person name="Gelbart W."/>
            <person name="Iyer V.N."/>
            <person name="Pollard D.A."/>
            <person name="Sackton T.B."/>
            <person name="Larracuente A.M."/>
            <person name="Singh N.D."/>
            <person name="Abad J.P."/>
            <person name="Abt D.N."/>
            <person name="Adryan B."/>
            <person name="Aguade M."/>
            <person name="Akashi H."/>
            <person name="Anderson W.W."/>
            <person name="Aquadro C.F."/>
            <person name="Ardell D.H."/>
            <person name="Arguello R."/>
            <person name="Artieri C.G."/>
            <person name="Barbash D.A."/>
            <person name="Barker D."/>
            <person name="Barsanti P."/>
            <person name="Batterham P."/>
            <person name="Batzoglou S."/>
            <person name="Begun D."/>
            <person name="Bhutkar A."/>
            <person name="Blanco E."/>
            <person name="Bosak S.A."/>
            <person name="Bradley R.K."/>
            <person name="Brand A.D."/>
            <person name="Brent M.R."/>
            <person name="Brooks A.N."/>
            <person name="Brown R.H."/>
            <person name="Butlin R.K."/>
            <person name="Caggese C."/>
            <person name="Calvi B.R."/>
            <person name="Bernardo de Carvalho A."/>
            <person name="Caspi A."/>
            <person name="Castrezana S."/>
            <person name="Celniker S.E."/>
            <person name="Chang J.L."/>
            <person name="Chapple C."/>
            <person name="Chatterji S."/>
            <person name="Chinwalla A."/>
            <person name="Civetta A."/>
            <person name="Clifton S.W."/>
            <person name="Comeron J.M."/>
            <person name="Costello J.C."/>
            <person name="Coyne J.A."/>
            <person name="Daub J."/>
            <person name="David R.G."/>
            <person name="Delcher A.L."/>
            <person name="Delehaunty K."/>
            <person name="Do C.B."/>
            <person name="Ebling H."/>
            <person name="Edwards K."/>
            <person name="Eickbush T."/>
            <person name="Evans J.D."/>
            <person name="Filipski A."/>
            <person name="Findeiss S."/>
            <person name="Freyhult E."/>
            <person name="Fulton L."/>
            <person name="Fulton R."/>
            <person name="Garcia A.C."/>
            <person name="Gardiner A."/>
            <person name="Garfield D.A."/>
            <person name="Garvin B.E."/>
            <person name="Gibson G."/>
            <person name="Gilbert D."/>
            <person name="Gnerre S."/>
            <person name="Godfrey J."/>
            <person name="Good R."/>
            <person name="Gotea V."/>
            <person name="Gravely B."/>
            <person name="Greenberg A.J."/>
            <person name="Griffiths-Jones S."/>
            <person name="Gross S."/>
            <person name="Guigo R."/>
            <person name="Gustafson E.A."/>
            <person name="Haerty W."/>
            <person name="Hahn M.W."/>
            <person name="Halligan D.L."/>
            <person name="Halpern A.L."/>
            <person name="Halter G.M."/>
            <person name="Han M.V."/>
            <person name="Heger A."/>
            <person name="Hillier L."/>
            <person name="Hinrichs A.S."/>
            <person name="Holmes I."/>
            <person name="Hoskins R.A."/>
            <person name="Hubisz M.J."/>
            <person name="Hultmark D."/>
            <person name="Huntley M.A."/>
            <person name="Jaffe D.B."/>
            <person name="Jagadeeshan S."/>
            <person name="Jeck W.R."/>
            <person name="Johnson J."/>
            <person name="Jones C.D."/>
            <person name="Jordan W.C."/>
            <person name="Karpen G.H."/>
            <person name="Kataoka E."/>
            <person name="Keightley P.D."/>
            <person name="Kheradpour P."/>
            <person name="Kirkness E.F."/>
            <person name="Koerich L.B."/>
            <person name="Kristiansen K."/>
            <person name="Kudrna D."/>
            <person name="Kulathinal R.J."/>
            <person name="Kumar S."/>
            <person name="Kwok R."/>
            <person name="Lander E."/>
            <person name="Langley C.H."/>
            <person name="Lapoint R."/>
            <person name="Lazzaro B.P."/>
            <person name="Lee S.J."/>
            <person name="Levesque L."/>
            <person name="Li R."/>
            <person name="Lin C.F."/>
            <person name="Lin M.F."/>
            <person name="Lindblad-Toh K."/>
            <person name="Llopart A."/>
            <person name="Long M."/>
            <person name="Low L."/>
            <person name="Lozovsky E."/>
            <person name="Lu J."/>
            <person name="Luo M."/>
            <person name="Machado C.A."/>
            <person name="Makalowski W."/>
            <person name="Marzo M."/>
            <person name="Matsuda M."/>
            <person name="Matzkin L."/>
            <person name="McAllister B."/>
            <person name="McBride C.S."/>
            <person name="McKernan B."/>
            <person name="McKernan K."/>
            <person name="Mendez-Lago M."/>
            <person name="Minx P."/>
            <person name="Mollenhauer M.U."/>
            <person name="Montooth K."/>
            <person name="Mount S.M."/>
            <person name="Mu X."/>
            <person name="Myers E."/>
            <person name="Negre B."/>
            <person name="Newfeld S."/>
            <person name="Nielsen R."/>
            <person name="Noor M.A."/>
            <person name="O'Grady P."/>
            <person name="Pachter L."/>
            <person name="Papaceit M."/>
            <person name="Parisi M.J."/>
            <person name="Parisi M."/>
            <person name="Parts L."/>
            <person name="Pedersen J.S."/>
            <person name="Pesole G."/>
            <person name="Phillippy A.M."/>
            <person name="Ponting C.P."/>
            <person name="Pop M."/>
            <person name="Porcelli D."/>
            <person name="Powell J.R."/>
            <person name="Prohaska S."/>
            <person name="Pruitt K."/>
            <person name="Puig M."/>
            <person name="Quesneville H."/>
            <person name="Ram K.R."/>
            <person name="Rand D."/>
            <person name="Rasmussen M.D."/>
            <person name="Reed L.K."/>
            <person name="Reenan R."/>
            <person name="Reily A."/>
            <person name="Remington K.A."/>
            <person name="Rieger T.T."/>
            <person name="Ritchie M.G."/>
            <person name="Robin C."/>
            <person name="Rogers Y.H."/>
            <person name="Rohde C."/>
            <person name="Rozas J."/>
            <person name="Rubenfield M.J."/>
            <person name="Ruiz A."/>
            <person name="Russo S."/>
            <person name="Salzberg S.L."/>
            <person name="Sanchez-Gracia A."/>
            <person name="Saranga D.J."/>
            <person name="Sato H."/>
            <person name="Schaeffer S.W."/>
            <person name="Schatz M.C."/>
            <person name="Schlenke T."/>
            <person name="Schwartz R."/>
            <person name="Segarra C."/>
            <person name="Singh R.S."/>
            <person name="Sirot L."/>
            <person name="Sirota M."/>
            <person name="Sisneros N.B."/>
            <person name="Smith C.D."/>
            <person name="Smith T.F."/>
            <person name="Spieth J."/>
            <person name="Stage D.E."/>
            <person name="Stark A."/>
            <person name="Stephan W."/>
            <person name="Strausberg R.L."/>
            <person name="Strempel S."/>
            <person name="Sturgill D."/>
            <person name="Sutton G."/>
            <person name="Sutton G.G."/>
            <person name="Tao W."/>
            <person name="Teichmann S."/>
            <person name="Tobari Y.N."/>
            <person name="Tomimura Y."/>
            <person name="Tsolas J.M."/>
            <person name="Valente V.L."/>
            <person name="Venter E."/>
            <person name="Venter J.C."/>
            <person name="Vicario S."/>
            <person name="Vieira F.G."/>
            <person name="Vilella A.J."/>
            <person name="Villasante A."/>
            <person name="Walenz B."/>
            <person name="Wang J."/>
            <person name="Wasserman M."/>
            <person name="Watts T."/>
            <person name="Wilson D."/>
            <person name="Wilson R.K."/>
            <person name="Wing R.A."/>
            <person name="Wolfner M.F."/>
            <person name="Wong A."/>
            <person name="Wong G.K."/>
            <person name="Wu C.I."/>
            <person name="Wu G."/>
            <person name="Yamamoto D."/>
            <person name="Yang H.P."/>
            <person name="Yang S.P."/>
            <person name="Yorke J.A."/>
            <person name="Yoshida K."/>
            <person name="Zdobnov E."/>
            <person name="Zhang P."/>
            <person name="Zhang Y."/>
            <person name="Zimin A.V."/>
            <person name="Baldwin J."/>
            <person name="Abdouelleil A."/>
            <person name="Abdulkadir J."/>
            <person name="Abebe A."/>
            <person name="Abera B."/>
            <person name="Abreu J."/>
            <person name="Acer S.C."/>
            <person name="Aftuck L."/>
            <person name="Alexander A."/>
            <person name="An P."/>
            <person name="Anderson E."/>
            <person name="Anderson S."/>
            <person name="Arachi H."/>
            <person name="Azer M."/>
            <person name="Bachantsang P."/>
            <person name="Barry A."/>
            <person name="Bayul T."/>
            <person name="Berlin A."/>
            <person name="Bessette D."/>
            <person name="Bloom T."/>
            <person name="Blye J."/>
            <person name="Boguslavskiy L."/>
            <person name="Bonnet C."/>
            <person name="Boukhgalter B."/>
            <person name="Bourzgui I."/>
            <person name="Brown A."/>
            <person name="Cahill P."/>
            <person name="Channer S."/>
            <person name="Cheshatsang Y."/>
            <person name="Chuda L."/>
            <person name="Citroen M."/>
            <person name="Collymore A."/>
            <person name="Cooke P."/>
            <person name="Costello M."/>
            <person name="D'Aco K."/>
            <person name="Daza R."/>
            <person name="De Haan G."/>
            <person name="DeGray S."/>
            <person name="DeMaso C."/>
            <person name="Dhargay N."/>
            <person name="Dooley K."/>
            <person name="Dooley E."/>
            <person name="Doricent M."/>
            <person name="Dorje P."/>
            <person name="Dorjee K."/>
            <person name="Dupes A."/>
            <person name="Elong R."/>
            <person name="Falk J."/>
            <person name="Farina A."/>
            <person name="Faro S."/>
            <person name="Ferguson D."/>
            <person name="Fisher S."/>
            <person name="Foley C.D."/>
            <person name="Franke A."/>
            <person name="Friedrich D."/>
            <person name="Gadbois L."/>
            <person name="Gearin G."/>
            <person name="Gearin C.R."/>
            <person name="Giannoukos G."/>
            <person name="Goode T."/>
            <person name="Graham J."/>
            <person name="Grandbois E."/>
            <person name="Grewal S."/>
            <person name="Gyaltsen K."/>
            <person name="Hafez N."/>
            <person name="Hagos B."/>
            <person name="Hall J."/>
            <person name="Henson C."/>
            <person name="Hollinger A."/>
            <person name="Honan T."/>
            <person name="Huard M.D."/>
            <person name="Hughes L."/>
            <person name="Hurhula B."/>
            <person name="Husby M.E."/>
            <person name="Kamat A."/>
            <person name="Kanga B."/>
            <person name="Kashin S."/>
            <person name="Khazanovich D."/>
            <person name="Kisner P."/>
            <person name="Lance K."/>
            <person name="Lara M."/>
            <person name="Lee W."/>
            <person name="Lennon N."/>
            <person name="Letendre F."/>
            <person name="LeVine R."/>
            <person name="Lipovsky A."/>
            <person name="Liu X."/>
            <person name="Liu J."/>
            <person name="Liu S."/>
            <person name="Lokyitsang T."/>
            <person name="Lokyitsang Y."/>
            <person name="Lubonja R."/>
            <person name="Lui A."/>
            <person name="MacDonald P."/>
            <person name="Magnisalis V."/>
            <person name="Maru K."/>
            <person name="Matthews C."/>
            <person name="McCusker W."/>
            <person name="McDonough S."/>
            <person name="Mehta T."/>
            <person name="Meldrim J."/>
            <person name="Meneus L."/>
            <person name="Mihai O."/>
            <person name="Mihalev A."/>
            <person name="Mihova T."/>
            <person name="Mittelman R."/>
            <person name="Mlenga V."/>
            <person name="Montmayeur A."/>
            <person name="Mulrain L."/>
            <person name="Navidi A."/>
            <person name="Naylor J."/>
            <person name="Negash T."/>
            <person name="Nguyen T."/>
            <person name="Nguyen N."/>
            <person name="Nicol R."/>
            <person name="Norbu C."/>
            <person name="Norbu N."/>
            <person name="Novod N."/>
            <person name="O'Neill B."/>
            <person name="Osman S."/>
            <person name="Markiewicz E."/>
            <person name="Oyono O.L."/>
            <person name="Patti C."/>
            <person name="Phunkhang P."/>
            <person name="Pierre F."/>
            <person name="Priest M."/>
            <person name="Raghuraman S."/>
            <person name="Rege F."/>
            <person name="Reyes R."/>
            <person name="Rise C."/>
            <person name="Rogov P."/>
            <person name="Ross K."/>
            <person name="Ryan E."/>
            <person name="Settipalli S."/>
            <person name="Shea T."/>
            <person name="Sherpa N."/>
            <person name="Shi L."/>
            <person name="Shih D."/>
            <person name="Sparrow T."/>
            <person name="Spaulding J."/>
            <person name="Stalker J."/>
            <person name="Stange-Thomann N."/>
            <person name="Stavropoulos S."/>
            <person name="Stone C."/>
            <person name="Strader C."/>
            <person name="Tesfaye S."/>
            <person name="Thomson T."/>
            <person name="Thoulutsang Y."/>
            <person name="Thoulutsang D."/>
            <person name="Topham K."/>
            <person name="Topping I."/>
            <person name="Tsamla T."/>
            <person name="Vassiliev H."/>
            <person name="Vo A."/>
            <person name="Wangchuk T."/>
            <person name="Wangdi T."/>
            <person name="Weiand M."/>
            <person name="Wilkinson J."/>
            <person name="Wilson A."/>
            <person name="Yadav S."/>
            <person name="Young G."/>
            <person name="Yu Q."/>
            <person name="Zembek L."/>
            <person name="Zhong D."/>
            <person name="Zimmer A."/>
            <person name="Zwirko Z."/>
            <person name="Jaffe D.B."/>
            <person name="Alvarez P."/>
            <person name="Brockman W."/>
            <person name="Butler J."/>
            <person name="Chin C."/>
            <person name="Gnerre S."/>
            <person name="Grabherr M."/>
            <person name="Kleber M."/>
            <person name="Mauceli E."/>
            <person name="MacCallum I."/>
        </authorList>
    </citation>
    <scope>NUCLEOTIDE SEQUENCE [LARGE SCALE GENOMIC DNA]</scope>
    <source>
        <strain evidence="3">MSH-3 / Tucson 14011-0111.49</strain>
    </source>
</reference>
<accession>B4H370</accession>
<evidence type="ECO:0000313" key="2">
    <source>
        <dbReference type="EMBL" id="EDW30763.1"/>
    </source>
</evidence>
<dbReference type="AlphaFoldDB" id="B4H370"/>
<dbReference type="Gene3D" id="1.20.120.230">
    <property type="entry name" value="Alpha-catenin/vinculin-like"/>
    <property type="match status" value="1"/>
</dbReference>
<proteinExistence type="predicted"/>
<dbReference type="HOGENOM" id="CLU_2063880_0_0_1"/>